<dbReference type="PROSITE" id="PS00455">
    <property type="entry name" value="AMP_BINDING"/>
    <property type="match status" value="1"/>
</dbReference>
<dbReference type="InterPro" id="IPR042099">
    <property type="entry name" value="ANL_N_sf"/>
</dbReference>
<dbReference type="FunFam" id="3.30.300.30:FF:000007">
    <property type="entry name" value="4-coumarate--CoA ligase 2"/>
    <property type="match status" value="1"/>
</dbReference>
<dbReference type="EMBL" id="ML976978">
    <property type="protein sequence ID" value="KAF1962883.1"/>
    <property type="molecule type" value="Genomic_DNA"/>
</dbReference>
<dbReference type="InterPro" id="IPR000873">
    <property type="entry name" value="AMP-dep_synth/lig_dom"/>
</dbReference>
<protein>
    <submittedName>
        <fullName evidence="5">4-coumarate-CoA ligase-like protein</fullName>
    </submittedName>
</protein>
<feature type="domain" description="AMP-binding enzyme C-terminal" evidence="4">
    <location>
        <begin position="474"/>
        <end position="550"/>
    </location>
</feature>
<dbReference type="SUPFAM" id="SSF56801">
    <property type="entry name" value="Acetyl-CoA synthetase-like"/>
    <property type="match status" value="1"/>
</dbReference>
<keyword evidence="6" id="KW-1185">Reference proteome</keyword>
<accession>A0A6A5UCH9</accession>
<dbReference type="InterPro" id="IPR025110">
    <property type="entry name" value="AMP-bd_C"/>
</dbReference>
<dbReference type="Proteomes" id="UP000800035">
    <property type="component" value="Unassembled WGS sequence"/>
</dbReference>
<keyword evidence="2 5" id="KW-0436">Ligase</keyword>
<organism evidence="5 6">
    <name type="scientific">Byssothecium circinans</name>
    <dbReference type="NCBI Taxonomy" id="147558"/>
    <lineage>
        <taxon>Eukaryota</taxon>
        <taxon>Fungi</taxon>
        <taxon>Dikarya</taxon>
        <taxon>Ascomycota</taxon>
        <taxon>Pezizomycotina</taxon>
        <taxon>Dothideomycetes</taxon>
        <taxon>Pleosporomycetidae</taxon>
        <taxon>Pleosporales</taxon>
        <taxon>Massarineae</taxon>
        <taxon>Massarinaceae</taxon>
        <taxon>Byssothecium</taxon>
    </lineage>
</organism>
<dbReference type="PANTHER" id="PTHR24096">
    <property type="entry name" value="LONG-CHAIN-FATTY-ACID--COA LIGASE"/>
    <property type="match status" value="1"/>
</dbReference>
<reference evidence="5" key="1">
    <citation type="journal article" date="2020" name="Stud. Mycol.">
        <title>101 Dothideomycetes genomes: a test case for predicting lifestyles and emergence of pathogens.</title>
        <authorList>
            <person name="Haridas S."/>
            <person name="Albert R."/>
            <person name="Binder M."/>
            <person name="Bloem J."/>
            <person name="Labutti K."/>
            <person name="Salamov A."/>
            <person name="Andreopoulos B."/>
            <person name="Baker S."/>
            <person name="Barry K."/>
            <person name="Bills G."/>
            <person name="Bluhm B."/>
            <person name="Cannon C."/>
            <person name="Castanera R."/>
            <person name="Culley D."/>
            <person name="Daum C."/>
            <person name="Ezra D."/>
            <person name="Gonzalez J."/>
            <person name="Henrissat B."/>
            <person name="Kuo A."/>
            <person name="Liang C."/>
            <person name="Lipzen A."/>
            <person name="Lutzoni F."/>
            <person name="Magnuson J."/>
            <person name="Mondo S."/>
            <person name="Nolan M."/>
            <person name="Ohm R."/>
            <person name="Pangilinan J."/>
            <person name="Park H.-J."/>
            <person name="Ramirez L."/>
            <person name="Alfaro M."/>
            <person name="Sun H."/>
            <person name="Tritt A."/>
            <person name="Yoshinaga Y."/>
            <person name="Zwiers L.-H."/>
            <person name="Turgeon B."/>
            <person name="Goodwin S."/>
            <person name="Spatafora J."/>
            <person name="Crous P."/>
            <person name="Grigoriev I."/>
        </authorList>
    </citation>
    <scope>NUCLEOTIDE SEQUENCE</scope>
    <source>
        <strain evidence="5">CBS 675.92</strain>
    </source>
</reference>
<dbReference type="GO" id="GO:0019748">
    <property type="term" value="P:secondary metabolic process"/>
    <property type="evidence" value="ECO:0007669"/>
    <property type="project" value="TreeGrafter"/>
</dbReference>
<evidence type="ECO:0000313" key="6">
    <source>
        <dbReference type="Proteomes" id="UP000800035"/>
    </source>
</evidence>
<dbReference type="AlphaFoldDB" id="A0A6A5UCH9"/>
<comment type="similarity">
    <text evidence="1">Belongs to the ATP-dependent AMP-binding enzyme family.</text>
</comment>
<evidence type="ECO:0000259" key="3">
    <source>
        <dbReference type="Pfam" id="PF00501"/>
    </source>
</evidence>
<evidence type="ECO:0000256" key="1">
    <source>
        <dbReference type="ARBA" id="ARBA00006432"/>
    </source>
</evidence>
<sequence length="568" mass="61432">MTTIVEKTSDGIIYRVGKTYPVPDVDILTLLFDSDHSLATEETEIHTSAADPTLRLTVSQTRALTQATISALRRHFNIGSNGAGQDIVSVVSTGHYLLPVLSYGIIGAGGVFSAASAANTVGELSKQIQGAESKILACVEVTKDVAVKAAEEAGWGKNGAGRVLVMSEGREWTLKAVQADGQLGPNLIDESQKLSWPKITDPKALKDSLAILIYSSGTTGLPKGIKLSHLNLVTEAVIPGDMFKSWIVTDRPNFEYRTLAHLPLAHIAGIQGYLINPFYRGGVTYWMPRFDFAQFLTYNKKYRITFFFSVPPIYLLIAKMPQVTDQFASLEVAVSGAAPLGKDLQHAASAKLGGPDCFISQTWGMSETCGSATIMPFGMTDGTGSVSPLIPNILARIVDDDGKDVEPGKPGEVLVKGPIVFNGYYKNDAATAESFTGSWFHTGDIAEFRNGLLYIVDRKKELIKYKGLQVAPAELEALLLSQEHILDAAVIGVLTEDGTNEVPRAYVVADRKKISEEEIKEFVKRNVAGYKQLRGGVVFLDAIPKSPSGKILRKDLRVLAKRGEGAKL</sequence>
<name>A0A6A5UCH9_9PLEO</name>
<dbReference type="GO" id="GO:0016405">
    <property type="term" value="F:CoA-ligase activity"/>
    <property type="evidence" value="ECO:0007669"/>
    <property type="project" value="TreeGrafter"/>
</dbReference>
<dbReference type="OrthoDB" id="1898221at2759"/>
<dbReference type="PANTHER" id="PTHR24096:SF149">
    <property type="entry name" value="AMP-BINDING DOMAIN-CONTAINING PROTEIN-RELATED"/>
    <property type="match status" value="1"/>
</dbReference>
<proteinExistence type="inferred from homology"/>
<feature type="domain" description="AMP-dependent synthetase/ligase" evidence="3">
    <location>
        <begin position="52"/>
        <end position="425"/>
    </location>
</feature>
<dbReference type="Gene3D" id="3.40.50.12780">
    <property type="entry name" value="N-terminal domain of ligase-like"/>
    <property type="match status" value="1"/>
</dbReference>
<gene>
    <name evidence="5" type="ORF">CC80DRAFT_434179</name>
</gene>
<evidence type="ECO:0000259" key="4">
    <source>
        <dbReference type="Pfam" id="PF13193"/>
    </source>
</evidence>
<dbReference type="Pfam" id="PF00501">
    <property type="entry name" value="AMP-binding"/>
    <property type="match status" value="1"/>
</dbReference>
<evidence type="ECO:0000313" key="5">
    <source>
        <dbReference type="EMBL" id="KAF1962883.1"/>
    </source>
</evidence>
<evidence type="ECO:0000256" key="2">
    <source>
        <dbReference type="ARBA" id="ARBA00022598"/>
    </source>
</evidence>
<dbReference type="Pfam" id="PF13193">
    <property type="entry name" value="AMP-binding_C"/>
    <property type="match status" value="1"/>
</dbReference>
<dbReference type="InterPro" id="IPR020845">
    <property type="entry name" value="AMP-binding_CS"/>
</dbReference>
<dbReference type="Gene3D" id="3.30.300.30">
    <property type="match status" value="1"/>
</dbReference>
<dbReference type="InterPro" id="IPR045851">
    <property type="entry name" value="AMP-bd_C_sf"/>
</dbReference>